<name>A0ABW5WJ46_9FLAO</name>
<accession>A0ABW5WJ46</accession>
<keyword evidence="1" id="KW-0812">Transmembrane</keyword>
<evidence type="ECO:0008006" key="4">
    <source>
        <dbReference type="Google" id="ProtNLM"/>
    </source>
</evidence>
<sequence length="367" mass="42271">MSDKLPKPNSPEDLDLGQFFNQLEKIFTSIGKFFSKILLFLILILKKLGIFLLYTINIIRKHFVKIIGSAVVVYVLMMFLDRSLPAVYQSNIIISQNFQTGELIYNNISRLNSIAKARDSVALGKRLNLPSTDAVNIVGLEINDNANENVILEKYYEYVQVVDSTLHISFATFKENYDLENYKIQTISVFSHSPNIYDGLSNRLLSAFEENKFFVELQKQELALIQDNITVYEKMLIDSEELQDNYIDLLKKYYGQSESLDPQNTTLNLNLSNTKDKINTKEFEIFKEQKEIRLMIAELNNELKDKSQVISLLSDFSPAVKIDSAIAINKNKYTITVFIVLLFFFILKEIKLLDIISIYGSKDKLLE</sequence>
<gene>
    <name evidence="2" type="ORF">ACFS5M_02485</name>
</gene>
<evidence type="ECO:0000313" key="2">
    <source>
        <dbReference type="EMBL" id="MFD2822519.1"/>
    </source>
</evidence>
<feature type="transmembrane region" description="Helical" evidence="1">
    <location>
        <begin position="333"/>
        <end position="350"/>
    </location>
</feature>
<keyword evidence="1" id="KW-0472">Membrane</keyword>
<feature type="transmembrane region" description="Helical" evidence="1">
    <location>
        <begin position="37"/>
        <end position="56"/>
    </location>
</feature>
<evidence type="ECO:0000256" key="1">
    <source>
        <dbReference type="SAM" id="Phobius"/>
    </source>
</evidence>
<organism evidence="2 3">
    <name type="scientific">Lacinutrix iliipiscaria</name>
    <dbReference type="NCBI Taxonomy" id="1230532"/>
    <lineage>
        <taxon>Bacteria</taxon>
        <taxon>Pseudomonadati</taxon>
        <taxon>Bacteroidota</taxon>
        <taxon>Flavobacteriia</taxon>
        <taxon>Flavobacteriales</taxon>
        <taxon>Flavobacteriaceae</taxon>
        <taxon>Lacinutrix</taxon>
    </lineage>
</organism>
<reference evidence="3" key="1">
    <citation type="journal article" date="2019" name="Int. J. Syst. Evol. Microbiol.">
        <title>The Global Catalogue of Microorganisms (GCM) 10K type strain sequencing project: providing services to taxonomists for standard genome sequencing and annotation.</title>
        <authorList>
            <consortium name="The Broad Institute Genomics Platform"/>
            <consortium name="The Broad Institute Genome Sequencing Center for Infectious Disease"/>
            <person name="Wu L."/>
            <person name="Ma J."/>
        </authorList>
    </citation>
    <scope>NUCLEOTIDE SEQUENCE [LARGE SCALE GENOMIC DNA]</scope>
    <source>
        <strain evidence="3">KCTC 32141</strain>
    </source>
</reference>
<protein>
    <recommendedName>
        <fullName evidence="4">Polysaccharide chain length determinant N-terminal domain-containing protein</fullName>
    </recommendedName>
</protein>
<proteinExistence type="predicted"/>
<keyword evidence="1" id="KW-1133">Transmembrane helix</keyword>
<dbReference type="EMBL" id="JBHUOV010000001">
    <property type="protein sequence ID" value="MFD2822519.1"/>
    <property type="molecule type" value="Genomic_DNA"/>
</dbReference>
<comment type="caution">
    <text evidence="2">The sequence shown here is derived from an EMBL/GenBank/DDBJ whole genome shotgun (WGS) entry which is preliminary data.</text>
</comment>
<dbReference type="RefSeq" id="WP_183485313.1">
    <property type="nucleotide sequence ID" value="NZ_JBHUOV010000001.1"/>
</dbReference>
<evidence type="ECO:0000313" key="3">
    <source>
        <dbReference type="Proteomes" id="UP001597533"/>
    </source>
</evidence>
<keyword evidence="3" id="KW-1185">Reference proteome</keyword>
<dbReference type="Proteomes" id="UP001597533">
    <property type="component" value="Unassembled WGS sequence"/>
</dbReference>